<evidence type="ECO:0000256" key="1">
    <source>
        <dbReference type="SAM" id="Phobius"/>
    </source>
</evidence>
<dbReference type="SUPFAM" id="SSF63829">
    <property type="entry name" value="Calcium-dependent phosphotriesterase"/>
    <property type="match status" value="1"/>
</dbReference>
<name>A0A1F7WWK9_9BACT</name>
<dbReference type="InterPro" id="IPR015943">
    <property type="entry name" value="WD40/YVTN_repeat-like_dom_sf"/>
</dbReference>
<accession>A0A1F7WWK9</accession>
<keyword evidence="1" id="KW-0812">Transmembrane</keyword>
<dbReference type="STRING" id="1817813.A2008_05730"/>
<dbReference type="Proteomes" id="UP000178735">
    <property type="component" value="Unassembled WGS sequence"/>
</dbReference>
<feature type="transmembrane region" description="Helical" evidence="1">
    <location>
        <begin position="7"/>
        <end position="28"/>
    </location>
</feature>
<dbReference type="AlphaFoldDB" id="A0A1F7WWK9"/>
<gene>
    <name evidence="2" type="ORF">A2008_05730</name>
</gene>
<evidence type="ECO:0000313" key="2">
    <source>
        <dbReference type="EMBL" id="OGM06558.1"/>
    </source>
</evidence>
<dbReference type="InterPro" id="IPR011110">
    <property type="entry name" value="Reg_prop"/>
</dbReference>
<reference evidence="2 3" key="1">
    <citation type="journal article" date="2016" name="Nat. Commun.">
        <title>Thousands of microbial genomes shed light on interconnected biogeochemical processes in an aquifer system.</title>
        <authorList>
            <person name="Anantharaman K."/>
            <person name="Brown C.T."/>
            <person name="Hug L.A."/>
            <person name="Sharon I."/>
            <person name="Castelle C.J."/>
            <person name="Probst A.J."/>
            <person name="Thomas B.C."/>
            <person name="Singh A."/>
            <person name="Wilkins M.J."/>
            <person name="Karaoz U."/>
            <person name="Brodie E.L."/>
            <person name="Williams K.H."/>
            <person name="Hubbard S.S."/>
            <person name="Banfield J.F."/>
        </authorList>
    </citation>
    <scope>NUCLEOTIDE SEQUENCE [LARGE SCALE GENOMIC DNA]</scope>
</reference>
<dbReference type="EMBL" id="MGFH01000058">
    <property type="protein sequence ID" value="OGM06558.1"/>
    <property type="molecule type" value="Genomic_DNA"/>
</dbReference>
<sequence length="386" mass="41662">MRNNQGYKGFIVVSIIFMWAVFVIGVSGCGSGKNAGSSSAGQQNAERKRELTKINLGASQNANTVMALVKGKNQNNQPGLFIGTMEGVYFYSFSSKNIVQIVDAESKLKAEKIYSICQEDGGKLWFGAESGVYSYNFNSVRLFDIGRTNALVQSNSGMIWAGTQYGLALYDGSKSFNKFTRKSDNLPNDDLLCFGKDTKEATFYAGTRQGAIVVDGPGNFSTKSGTSMKPTPSGDLIEEPGNTEMAGNSIYAIAMNSNGVMYIGTNMGVNRCKNFSNWSVFSADSEVPAKTASGLGYKKVKGNSPLISNWIKSIYIDEADSLWIATTKGLSYFNGDNKWENYTMSEGLASNTVNAVTGEKTAIFIATAGGLNVLDYPEVKAEPKDK</sequence>
<dbReference type="Pfam" id="PF07494">
    <property type="entry name" value="Reg_prop"/>
    <property type="match status" value="1"/>
</dbReference>
<dbReference type="PROSITE" id="PS51257">
    <property type="entry name" value="PROKAR_LIPOPROTEIN"/>
    <property type="match status" value="1"/>
</dbReference>
<evidence type="ECO:0008006" key="4">
    <source>
        <dbReference type="Google" id="ProtNLM"/>
    </source>
</evidence>
<organism evidence="2 3">
    <name type="scientific">Candidatus Wallbacteria bacterium GWC2_49_35</name>
    <dbReference type="NCBI Taxonomy" id="1817813"/>
    <lineage>
        <taxon>Bacteria</taxon>
        <taxon>Candidatus Walliibacteriota</taxon>
    </lineage>
</organism>
<proteinExistence type="predicted"/>
<evidence type="ECO:0000313" key="3">
    <source>
        <dbReference type="Proteomes" id="UP000178735"/>
    </source>
</evidence>
<keyword evidence="1" id="KW-1133">Transmembrane helix</keyword>
<keyword evidence="1" id="KW-0472">Membrane</keyword>
<dbReference type="Gene3D" id="2.130.10.10">
    <property type="entry name" value="YVTN repeat-like/Quinoprotein amine dehydrogenase"/>
    <property type="match status" value="2"/>
</dbReference>
<protein>
    <recommendedName>
        <fullName evidence="4">Two component regulator propeller</fullName>
    </recommendedName>
</protein>
<comment type="caution">
    <text evidence="2">The sequence shown here is derived from an EMBL/GenBank/DDBJ whole genome shotgun (WGS) entry which is preliminary data.</text>
</comment>